<evidence type="ECO:0000256" key="6">
    <source>
        <dbReference type="ARBA" id="ARBA00022989"/>
    </source>
</evidence>
<feature type="transmembrane region" description="Helical" evidence="8">
    <location>
        <begin position="66"/>
        <end position="86"/>
    </location>
</feature>
<feature type="domain" description="ABC transmembrane type-1" evidence="10">
    <location>
        <begin position="34"/>
        <end position="320"/>
    </location>
</feature>
<evidence type="ECO:0000256" key="7">
    <source>
        <dbReference type="ARBA" id="ARBA00023136"/>
    </source>
</evidence>
<evidence type="ECO:0000256" key="3">
    <source>
        <dbReference type="ARBA" id="ARBA00022692"/>
    </source>
</evidence>
<dbReference type="AlphaFoldDB" id="A0A379YXC0"/>
<dbReference type="RefSeq" id="WP_107353212.1">
    <property type="nucleotide sequence ID" value="NZ_AP024610.1"/>
</dbReference>
<dbReference type="FunFam" id="3.40.50.300:FF:000287">
    <property type="entry name" value="Multidrug ABC transporter ATP-binding protein"/>
    <property type="match status" value="1"/>
</dbReference>
<accession>A0A379YXC0</accession>
<dbReference type="InterPro" id="IPR036640">
    <property type="entry name" value="ABC1_TM_sf"/>
</dbReference>
<dbReference type="EC" id="3.6.3.-" evidence="11"/>
<dbReference type="Pfam" id="PF00005">
    <property type="entry name" value="ABC_tran"/>
    <property type="match status" value="1"/>
</dbReference>
<evidence type="ECO:0000256" key="2">
    <source>
        <dbReference type="ARBA" id="ARBA00022448"/>
    </source>
</evidence>
<dbReference type="PROSITE" id="PS00211">
    <property type="entry name" value="ABC_TRANSPORTER_1"/>
    <property type="match status" value="1"/>
</dbReference>
<sequence>MRPTLYFEGPVDKLNWQVLKLLWPYLLEYKGRIILALLCLVVGKLASVGLPFLLKHLVDGLGGEQTAQLLAVPLALVLAYGGLRLVNALTGEIRDTLFGRVTERAIRRLGLQVFEHLHRLDLGFHLDRRTGGLSRDIERGTSGISFLMRFMVFNIVPTLLEILMVVAILLWNYGIWFALITFCSVLAYGMFSVIATEWRTAYVREAAKADSVSNTRAIDSLLNYETVKYFNNEAYEANEYDKALADWEVAKRKNRLSLFALNAGQATIIAVAMTLMLGLAAFEVTRGQMTVGDFVLINAFMMQLFMPLNFLGFVYREIRGALANIERMFSLLDKTPLVKDNPVAKDIVPTEGRVSFDSVGFGYGDREILKGVSFEIEPGQKVAVVGESGAGKSTLVRLLFRFYDVSQGAIRVDGIDIRDMTQDALRRAIAIVPQDTVLFNDTLFENIRYGRPDASDAEIWQAIELAHLKQFVETLPQQAQTKVGERGMKLSGGEKQRVAIARAILKRSPILIFDEATSSLDSRSERAILKALDEVAKGHTSLVIAHRLSTVVDADKILVLHQGRLVESGTHDHLLAADGYYARLWRIQHTKQADESVQVQH</sequence>
<feature type="transmembrane region" description="Helical" evidence="8">
    <location>
        <begin position="146"/>
        <end position="169"/>
    </location>
</feature>
<evidence type="ECO:0000256" key="1">
    <source>
        <dbReference type="ARBA" id="ARBA00004651"/>
    </source>
</evidence>
<evidence type="ECO:0000256" key="8">
    <source>
        <dbReference type="SAM" id="Phobius"/>
    </source>
</evidence>
<dbReference type="InterPro" id="IPR039421">
    <property type="entry name" value="Type_1_exporter"/>
</dbReference>
<reference evidence="11 12" key="1">
    <citation type="submission" date="2018-06" db="EMBL/GenBank/DDBJ databases">
        <authorList>
            <consortium name="Pathogen Informatics"/>
            <person name="Doyle S."/>
        </authorList>
    </citation>
    <scope>NUCLEOTIDE SEQUENCE [LARGE SCALE GENOMIC DNA]</scope>
    <source>
        <strain evidence="11 12">NCTC10738</strain>
    </source>
</reference>
<dbReference type="GO" id="GO:0140359">
    <property type="term" value="F:ABC-type transporter activity"/>
    <property type="evidence" value="ECO:0007669"/>
    <property type="project" value="InterPro"/>
</dbReference>
<dbReference type="Proteomes" id="UP000254069">
    <property type="component" value="Unassembled WGS sequence"/>
</dbReference>
<dbReference type="InterPro" id="IPR003593">
    <property type="entry name" value="AAA+_ATPase"/>
</dbReference>
<dbReference type="EMBL" id="UGYO01000001">
    <property type="protein sequence ID" value="SUI50805.1"/>
    <property type="molecule type" value="Genomic_DNA"/>
</dbReference>
<protein>
    <submittedName>
        <fullName evidence="11">Lipid A export ATP-binding/permease protein MsbA</fullName>
        <ecNumber evidence="11">3.6.3.-</ecNumber>
    </submittedName>
</protein>
<dbReference type="InterPro" id="IPR027417">
    <property type="entry name" value="P-loop_NTPase"/>
</dbReference>
<dbReference type="SUPFAM" id="SSF90123">
    <property type="entry name" value="ABC transporter transmembrane region"/>
    <property type="match status" value="1"/>
</dbReference>
<evidence type="ECO:0000313" key="11">
    <source>
        <dbReference type="EMBL" id="SUI50805.1"/>
    </source>
</evidence>
<comment type="subcellular location">
    <subcellularLocation>
        <location evidence="1">Cell membrane</location>
        <topology evidence="1">Multi-pass membrane protein</topology>
    </subcellularLocation>
</comment>
<dbReference type="GO" id="GO:0016887">
    <property type="term" value="F:ATP hydrolysis activity"/>
    <property type="evidence" value="ECO:0007669"/>
    <property type="project" value="InterPro"/>
</dbReference>
<dbReference type="Gene3D" id="3.40.50.300">
    <property type="entry name" value="P-loop containing nucleotide triphosphate hydrolases"/>
    <property type="match status" value="1"/>
</dbReference>
<dbReference type="SMART" id="SM00382">
    <property type="entry name" value="AAA"/>
    <property type="match status" value="1"/>
</dbReference>
<feature type="transmembrane region" description="Helical" evidence="8">
    <location>
        <begin position="175"/>
        <end position="195"/>
    </location>
</feature>
<keyword evidence="6 8" id="KW-1133">Transmembrane helix</keyword>
<evidence type="ECO:0000259" key="10">
    <source>
        <dbReference type="PROSITE" id="PS50929"/>
    </source>
</evidence>
<dbReference type="GO" id="GO:0034040">
    <property type="term" value="F:ATPase-coupled lipid transmembrane transporter activity"/>
    <property type="evidence" value="ECO:0007669"/>
    <property type="project" value="TreeGrafter"/>
</dbReference>
<keyword evidence="5 11" id="KW-0067">ATP-binding</keyword>
<dbReference type="Pfam" id="PF00664">
    <property type="entry name" value="ABC_membrane"/>
    <property type="match status" value="1"/>
</dbReference>
<dbReference type="InterPro" id="IPR017871">
    <property type="entry name" value="ABC_transporter-like_CS"/>
</dbReference>
<dbReference type="PANTHER" id="PTHR24221">
    <property type="entry name" value="ATP-BINDING CASSETTE SUB-FAMILY B"/>
    <property type="match status" value="1"/>
</dbReference>
<dbReference type="SUPFAM" id="SSF52540">
    <property type="entry name" value="P-loop containing nucleoside triphosphate hydrolases"/>
    <property type="match status" value="1"/>
</dbReference>
<dbReference type="PROSITE" id="PS50893">
    <property type="entry name" value="ABC_TRANSPORTER_2"/>
    <property type="match status" value="1"/>
</dbReference>
<evidence type="ECO:0000256" key="5">
    <source>
        <dbReference type="ARBA" id="ARBA00022840"/>
    </source>
</evidence>
<keyword evidence="2" id="KW-0813">Transport</keyword>
<feature type="domain" description="ABC transporter" evidence="9">
    <location>
        <begin position="354"/>
        <end position="587"/>
    </location>
</feature>
<evidence type="ECO:0000259" key="9">
    <source>
        <dbReference type="PROSITE" id="PS50893"/>
    </source>
</evidence>
<dbReference type="GO" id="GO:0005524">
    <property type="term" value="F:ATP binding"/>
    <property type="evidence" value="ECO:0007669"/>
    <property type="project" value="UniProtKB-KW"/>
</dbReference>
<dbReference type="Gene3D" id="1.20.1560.10">
    <property type="entry name" value="ABC transporter type 1, transmembrane domain"/>
    <property type="match status" value="1"/>
</dbReference>
<evidence type="ECO:0000313" key="12">
    <source>
        <dbReference type="Proteomes" id="UP000254069"/>
    </source>
</evidence>
<name>A0A379YXC0_9GAMM</name>
<evidence type="ECO:0000256" key="4">
    <source>
        <dbReference type="ARBA" id="ARBA00022741"/>
    </source>
</evidence>
<organism evidence="11 12">
    <name type="scientific">Shewanella algae</name>
    <dbReference type="NCBI Taxonomy" id="38313"/>
    <lineage>
        <taxon>Bacteria</taxon>
        <taxon>Pseudomonadati</taxon>
        <taxon>Pseudomonadota</taxon>
        <taxon>Gammaproteobacteria</taxon>
        <taxon>Alteromonadales</taxon>
        <taxon>Shewanellaceae</taxon>
        <taxon>Shewanella</taxon>
    </lineage>
</organism>
<feature type="transmembrane region" description="Helical" evidence="8">
    <location>
        <begin position="259"/>
        <end position="282"/>
    </location>
</feature>
<feature type="transmembrane region" description="Helical" evidence="8">
    <location>
        <begin position="294"/>
        <end position="315"/>
    </location>
</feature>
<dbReference type="PANTHER" id="PTHR24221:SF632">
    <property type="entry name" value="ATP-DEPENDENT LIPID A-CORE FLIPPASE"/>
    <property type="match status" value="1"/>
</dbReference>
<dbReference type="PROSITE" id="PS50929">
    <property type="entry name" value="ABC_TM1F"/>
    <property type="match status" value="1"/>
</dbReference>
<keyword evidence="7 8" id="KW-0472">Membrane</keyword>
<keyword evidence="4" id="KW-0547">Nucleotide-binding</keyword>
<dbReference type="GO" id="GO:0005886">
    <property type="term" value="C:plasma membrane"/>
    <property type="evidence" value="ECO:0007669"/>
    <property type="project" value="UniProtKB-SubCell"/>
</dbReference>
<keyword evidence="11" id="KW-0378">Hydrolase</keyword>
<keyword evidence="12" id="KW-1185">Reference proteome</keyword>
<feature type="transmembrane region" description="Helical" evidence="8">
    <location>
        <begin position="33"/>
        <end position="54"/>
    </location>
</feature>
<proteinExistence type="predicted"/>
<dbReference type="CDD" id="cd18582">
    <property type="entry name" value="ABC_6TM_ATM1_ABCB7"/>
    <property type="match status" value="1"/>
</dbReference>
<dbReference type="InterPro" id="IPR003439">
    <property type="entry name" value="ABC_transporter-like_ATP-bd"/>
</dbReference>
<dbReference type="InterPro" id="IPR011527">
    <property type="entry name" value="ABC1_TM_dom"/>
</dbReference>
<gene>
    <name evidence="11" type="primary">msbA_1</name>
    <name evidence="11" type="ORF">NCTC10738_00577</name>
</gene>
<keyword evidence="3 8" id="KW-0812">Transmembrane</keyword>